<dbReference type="EMBL" id="JACOOK010000003">
    <property type="protein sequence ID" value="MBC5616658.1"/>
    <property type="molecule type" value="Genomic_DNA"/>
</dbReference>
<feature type="signal peptide" evidence="1">
    <location>
        <begin position="1"/>
        <end position="21"/>
    </location>
</feature>
<evidence type="ECO:0000259" key="2">
    <source>
        <dbReference type="Pfam" id="PF05592"/>
    </source>
</evidence>
<dbReference type="InterPro" id="IPR035396">
    <property type="entry name" value="Bac_rhamnosid6H"/>
</dbReference>
<accession>A0ABR7CLX6</accession>
<dbReference type="PANTHER" id="PTHR34987:SF2">
    <property type="entry name" value="B, PUTATIVE (AFU_ORTHOLOGUE AFUA_7G05040)-RELATED"/>
    <property type="match status" value="1"/>
</dbReference>
<dbReference type="PANTHER" id="PTHR34987">
    <property type="entry name" value="C, PUTATIVE (AFU_ORTHOLOGUE AFUA_3G02880)-RELATED"/>
    <property type="match status" value="1"/>
</dbReference>
<evidence type="ECO:0000259" key="3">
    <source>
        <dbReference type="Pfam" id="PF08531"/>
    </source>
</evidence>
<dbReference type="SUPFAM" id="SSF49785">
    <property type="entry name" value="Galactose-binding domain-like"/>
    <property type="match status" value="1"/>
</dbReference>
<feature type="domain" description="Alpha-L-rhamnosidase six-hairpin glycosidase" evidence="4">
    <location>
        <begin position="381"/>
        <end position="702"/>
    </location>
</feature>
<dbReference type="InterPro" id="IPR012341">
    <property type="entry name" value="6hp_glycosidase-like_sf"/>
</dbReference>
<dbReference type="Gene3D" id="2.60.120.260">
    <property type="entry name" value="Galactose-binding domain-like"/>
    <property type="match status" value="2"/>
</dbReference>
<dbReference type="Proteomes" id="UP000636891">
    <property type="component" value="Unassembled WGS sequence"/>
</dbReference>
<feature type="domain" description="Alpha-L-rhamnosidase C-terminal" evidence="5">
    <location>
        <begin position="712"/>
        <end position="768"/>
    </location>
</feature>
<dbReference type="RefSeq" id="WP_186965864.1">
    <property type="nucleotide sequence ID" value="NZ_JACOOK010000003.1"/>
</dbReference>
<feature type="chain" id="PRO_5045992035" evidence="1">
    <location>
        <begin position="22"/>
        <end position="789"/>
    </location>
</feature>
<comment type="caution">
    <text evidence="6">The sequence shown here is derived from an EMBL/GenBank/DDBJ whole genome shotgun (WGS) entry which is preliminary data.</text>
</comment>
<dbReference type="Gene3D" id="2.60.420.10">
    <property type="entry name" value="Maltose phosphorylase, domain 3"/>
    <property type="match status" value="1"/>
</dbReference>
<name>A0ABR7CLX6_9BACT</name>
<dbReference type="SUPFAM" id="SSF48208">
    <property type="entry name" value="Six-hairpin glycosidases"/>
    <property type="match status" value="1"/>
</dbReference>
<dbReference type="Pfam" id="PF05592">
    <property type="entry name" value="Bac_rhamnosid"/>
    <property type="match status" value="1"/>
</dbReference>
<evidence type="ECO:0000259" key="4">
    <source>
        <dbReference type="Pfam" id="PF17389"/>
    </source>
</evidence>
<dbReference type="GO" id="GO:0016787">
    <property type="term" value="F:hydrolase activity"/>
    <property type="evidence" value="ECO:0007669"/>
    <property type="project" value="UniProtKB-KW"/>
</dbReference>
<reference evidence="6 7" key="1">
    <citation type="submission" date="2020-08" db="EMBL/GenBank/DDBJ databases">
        <title>Genome public.</title>
        <authorList>
            <person name="Liu C."/>
            <person name="Sun Q."/>
        </authorList>
    </citation>
    <scope>NUCLEOTIDE SEQUENCE [LARGE SCALE GENOMIC DNA]</scope>
    <source>
        <strain evidence="6 7">New-7</strain>
    </source>
</reference>
<keyword evidence="7" id="KW-1185">Reference proteome</keyword>
<evidence type="ECO:0000259" key="5">
    <source>
        <dbReference type="Pfam" id="PF17390"/>
    </source>
</evidence>
<dbReference type="InterPro" id="IPR035398">
    <property type="entry name" value="Bac_rhamnosid_C"/>
</dbReference>
<organism evidence="6 7">
    <name type="scientific">Alistipes hominis</name>
    <dbReference type="NCBI Taxonomy" id="2763015"/>
    <lineage>
        <taxon>Bacteria</taxon>
        <taxon>Pseudomonadati</taxon>
        <taxon>Bacteroidota</taxon>
        <taxon>Bacteroidia</taxon>
        <taxon>Bacteroidales</taxon>
        <taxon>Rikenellaceae</taxon>
        <taxon>Alistipes</taxon>
    </lineage>
</organism>
<dbReference type="PROSITE" id="PS51257">
    <property type="entry name" value="PROKAR_LIPOPROTEIN"/>
    <property type="match status" value="1"/>
</dbReference>
<evidence type="ECO:0000256" key="1">
    <source>
        <dbReference type="SAM" id="SignalP"/>
    </source>
</evidence>
<feature type="domain" description="Bacterial alpha-L-rhamnosidase N-terminal" evidence="3">
    <location>
        <begin position="66"/>
        <end position="210"/>
    </location>
</feature>
<keyword evidence="1" id="KW-0732">Signal</keyword>
<keyword evidence="6" id="KW-0378">Hydrolase</keyword>
<dbReference type="InterPro" id="IPR008902">
    <property type="entry name" value="Rhamnosid_concanavalin"/>
</dbReference>
<protein>
    <submittedName>
        <fullName evidence="6">Family 78 glycoside hydrolase catalytic domain</fullName>
    </submittedName>
</protein>
<dbReference type="InterPro" id="IPR013737">
    <property type="entry name" value="Bac_rhamnosid_N"/>
</dbReference>
<dbReference type="Pfam" id="PF17390">
    <property type="entry name" value="Bac_rhamnosid_C"/>
    <property type="match status" value="1"/>
</dbReference>
<dbReference type="Pfam" id="PF08531">
    <property type="entry name" value="Bac_rhamnosid_N"/>
    <property type="match status" value="1"/>
</dbReference>
<dbReference type="Gene3D" id="1.50.10.10">
    <property type="match status" value="1"/>
</dbReference>
<evidence type="ECO:0000313" key="6">
    <source>
        <dbReference type="EMBL" id="MBC5616658.1"/>
    </source>
</evidence>
<dbReference type="InterPro" id="IPR008928">
    <property type="entry name" value="6-hairpin_glycosidase_sf"/>
</dbReference>
<sequence>MKNTRLLLTFLMAVGCWSAGASLPSTQPGERQLTGTWSAQWICDGGSSPYDYGVYRFRKRLDLPKKPERFVINISADNRYRLLVNGQEACWGPARGDLNRWYYETVDIAPLLRPGQNVLAVTVWNLGTRSPGAQISRQTGLIVQGNSSVEDDVNTDGSWLVLRDESFSPLFNCPEAGYIGGHDRIDGTKYPWGWETVGFDDSKWYAATGFSPGKTYGAPGYGESDWILTPRDIPMMELTEQRLTAVRRQQGLASLPTFIDGRSPLKIPARTKCTVLLDQGFLTTAYPELKVSGGKGSKIKLTYSEALFDERGKGNRNEIDGRECRGFADEFLPDGADGRLFRPLWFKTYRYIQLDIETGAAPLVVEDLYGIYTGYPFEVRGSFESDDPALEKIWETGWRTARLCAHETYFDCPYYEQLQYAGDTRIQALISLYVSGDDRLVRKAIRMYDLSRSYEGITCSRYPSHIPQYIPPFSLYWIGMIHDYWMHRSDDAFVRSFLPGIRTVLSWFTEKIDPHTGLLKNGLPHWSFTDWATSWERGIAPESDSSGSAITTLQLAAALDDAADLMRRYDRPAEAKEYAATSAGLKKNVYEKCWDASKGLLRDYIGSPTYSQHVNIMGILTDAIPHKDQRAVFERIDSDPSLTQTTFYYKFYLIRALKKVGLADRYTEMLGPWQQMIDIGLTTFAETPEPTRSDCHAWSSSPNYDLLATVCGVEPASPGFATVRIAPHPGRLKQIKGVVPHPQGDITVELQRDGDKLSGQVALPGQLTGDFVWNGKTVKLHPGVNPIRF</sequence>
<gene>
    <name evidence="6" type="ORF">H8S08_06440</name>
</gene>
<evidence type="ECO:0000313" key="7">
    <source>
        <dbReference type="Proteomes" id="UP000636891"/>
    </source>
</evidence>
<proteinExistence type="predicted"/>
<feature type="domain" description="Alpha-L-rhamnosidase concanavalin-like" evidence="2">
    <location>
        <begin position="274"/>
        <end position="355"/>
    </location>
</feature>
<dbReference type="Pfam" id="PF17389">
    <property type="entry name" value="Bac_rhamnosid6H"/>
    <property type="match status" value="1"/>
</dbReference>
<dbReference type="InterPro" id="IPR008979">
    <property type="entry name" value="Galactose-bd-like_sf"/>
</dbReference>